<gene>
    <name evidence="1" type="ORF">GCM10022287_38100</name>
</gene>
<dbReference type="InterPro" id="IPR036812">
    <property type="entry name" value="NAD(P)_OxRdtase_dom_sf"/>
</dbReference>
<dbReference type="EMBL" id="BAABBW010000008">
    <property type="protein sequence ID" value="GAA4181983.1"/>
    <property type="molecule type" value="Genomic_DNA"/>
</dbReference>
<dbReference type="Gene3D" id="3.20.20.100">
    <property type="entry name" value="NADP-dependent oxidoreductase domain"/>
    <property type="match status" value="1"/>
</dbReference>
<reference evidence="2" key="1">
    <citation type="journal article" date="2019" name="Int. J. Syst. Evol. Microbiol.">
        <title>The Global Catalogue of Microorganisms (GCM) 10K type strain sequencing project: providing services to taxonomists for standard genome sequencing and annotation.</title>
        <authorList>
            <consortium name="The Broad Institute Genomics Platform"/>
            <consortium name="The Broad Institute Genome Sequencing Center for Infectious Disease"/>
            <person name="Wu L."/>
            <person name="Ma J."/>
        </authorList>
    </citation>
    <scope>NUCLEOTIDE SEQUENCE [LARGE SCALE GENOMIC DNA]</scope>
    <source>
        <strain evidence="2">JCM 17591</strain>
    </source>
</reference>
<protein>
    <recommendedName>
        <fullName evidence="3">Aldo/keto reductase</fullName>
    </recommendedName>
</protein>
<proteinExistence type="predicted"/>
<organism evidence="1 2">
    <name type="scientific">Gryllotalpicola koreensis</name>
    <dbReference type="NCBI Taxonomy" id="993086"/>
    <lineage>
        <taxon>Bacteria</taxon>
        <taxon>Bacillati</taxon>
        <taxon>Actinomycetota</taxon>
        <taxon>Actinomycetes</taxon>
        <taxon>Micrococcales</taxon>
        <taxon>Microbacteriaceae</taxon>
        <taxon>Gryllotalpicola</taxon>
    </lineage>
</organism>
<dbReference type="Proteomes" id="UP001501079">
    <property type="component" value="Unassembled WGS sequence"/>
</dbReference>
<dbReference type="PANTHER" id="PTHR43364">
    <property type="entry name" value="NADH-SPECIFIC METHYLGLYOXAL REDUCTASE-RELATED"/>
    <property type="match status" value="1"/>
</dbReference>
<evidence type="ECO:0000313" key="2">
    <source>
        <dbReference type="Proteomes" id="UP001501079"/>
    </source>
</evidence>
<dbReference type="InterPro" id="IPR050523">
    <property type="entry name" value="AKR_Detox_Biosynth"/>
</dbReference>
<evidence type="ECO:0000313" key="1">
    <source>
        <dbReference type="EMBL" id="GAA4181983.1"/>
    </source>
</evidence>
<keyword evidence="2" id="KW-1185">Reference proteome</keyword>
<name>A0ABP8ADF6_9MICO</name>
<dbReference type="SUPFAM" id="SSF51430">
    <property type="entry name" value="NAD(P)-linked oxidoreductase"/>
    <property type="match status" value="1"/>
</dbReference>
<comment type="caution">
    <text evidence="1">The sequence shown here is derived from an EMBL/GenBank/DDBJ whole genome shotgun (WGS) entry which is preliminary data.</text>
</comment>
<sequence>MKYTHLGRSGLTVSRIVLGTMNFGPQIGGADAHTIMDDAREQGINFFD</sequence>
<accession>A0ABP8ADF6</accession>
<evidence type="ECO:0008006" key="3">
    <source>
        <dbReference type="Google" id="ProtNLM"/>
    </source>
</evidence>
<dbReference type="PANTHER" id="PTHR43364:SF5">
    <property type="entry name" value="REDUCTASE"/>
    <property type="match status" value="1"/>
</dbReference>